<dbReference type="KEGG" id="clup:CLUP02_14841"/>
<name>A0A9Q8T6V6_9PEZI</name>
<proteinExistence type="predicted"/>
<organism evidence="1 2">
    <name type="scientific">Colletotrichum lupini</name>
    <dbReference type="NCBI Taxonomy" id="145971"/>
    <lineage>
        <taxon>Eukaryota</taxon>
        <taxon>Fungi</taxon>
        <taxon>Dikarya</taxon>
        <taxon>Ascomycota</taxon>
        <taxon>Pezizomycotina</taxon>
        <taxon>Sordariomycetes</taxon>
        <taxon>Hypocreomycetidae</taxon>
        <taxon>Glomerellales</taxon>
        <taxon>Glomerellaceae</taxon>
        <taxon>Colletotrichum</taxon>
        <taxon>Colletotrichum acutatum species complex</taxon>
    </lineage>
</organism>
<dbReference type="AlphaFoldDB" id="A0A9Q8T6V6"/>
<gene>
    <name evidence="1" type="ORF">CLUP02_14841</name>
</gene>
<reference evidence="1" key="1">
    <citation type="journal article" date="2021" name="Mol. Plant Microbe Interact.">
        <title>Complete Genome Sequence of the Plant-Pathogenic Fungus Colletotrichum lupini.</title>
        <authorList>
            <person name="Baroncelli R."/>
            <person name="Pensec F."/>
            <person name="Da Lio D."/>
            <person name="Boufleur T."/>
            <person name="Vicente I."/>
            <person name="Sarrocco S."/>
            <person name="Picot A."/>
            <person name="Baraldi E."/>
            <person name="Sukno S."/>
            <person name="Thon M."/>
            <person name="Le Floch G."/>
        </authorList>
    </citation>
    <scope>NUCLEOTIDE SEQUENCE</scope>
    <source>
        <strain evidence="1">IMI 504893</strain>
    </source>
</reference>
<dbReference type="EMBL" id="CP019480">
    <property type="protein sequence ID" value="UQC89312.1"/>
    <property type="molecule type" value="Genomic_DNA"/>
</dbReference>
<dbReference type="RefSeq" id="XP_049150913.1">
    <property type="nucleotide sequence ID" value="XM_049293767.1"/>
</dbReference>
<dbReference type="Proteomes" id="UP000830671">
    <property type="component" value="Chromosome 8"/>
</dbReference>
<evidence type="ECO:0000313" key="1">
    <source>
        <dbReference type="EMBL" id="UQC89312.1"/>
    </source>
</evidence>
<evidence type="ECO:0000313" key="2">
    <source>
        <dbReference type="Proteomes" id="UP000830671"/>
    </source>
</evidence>
<sequence length="411" mass="45609">MPKVPRTQHNILCSLEEADRISMDPVLERDNLRLQNAKSCQSGICPVADKCVAGFAQLVQGSRGVLPASTIRIQNGCLLQMGQARYFCCVMGVPFRASFVPAEPIYPCREVGTIDTGITTEWERLRGTLVPYELSYPCRKAALTYLTEGIGFILFDNKVLRSAWHLILRSRVVDNWEVQHLNGHYCHSWMMAGLVVVIRLGKGWKREESNWRTFSGTLILIPRLDDEVVGSLPANSPKHVASLSLVKNRCIATPEAGKRFQGFAEVPREGAELFHFVSTSSGQYLTANHVVSNFLTPRHTPLHRPLFEHLSIFNEGQLRTNVSTKSLTGSILNRDEYFHQDDERRSHLLASDEFCIRCRAAGRNLLLSSDPASSRILGVSGVIHHFAATCGGGGNDSGLIPEDILTFPGQA</sequence>
<protein>
    <submittedName>
        <fullName evidence="1">Uncharacterized protein</fullName>
    </submittedName>
</protein>
<keyword evidence="2" id="KW-1185">Reference proteome</keyword>
<dbReference type="GeneID" id="73348777"/>
<accession>A0A9Q8T6V6</accession>